<dbReference type="PANTHER" id="PTHR24223:SF415">
    <property type="entry name" value="FI20190P1"/>
    <property type="match status" value="1"/>
</dbReference>
<feature type="transmembrane region" description="Helical" evidence="7">
    <location>
        <begin position="489"/>
        <end position="518"/>
    </location>
</feature>
<feature type="transmembrane region" description="Helical" evidence="7">
    <location>
        <begin position="56"/>
        <end position="76"/>
    </location>
</feature>
<keyword evidence="3" id="KW-0547">Nucleotide-binding</keyword>
<dbReference type="PROSITE" id="PS50929">
    <property type="entry name" value="ABC_TM1F"/>
    <property type="match status" value="1"/>
</dbReference>
<feature type="transmembrane region" description="Helical" evidence="7">
    <location>
        <begin position="263"/>
        <end position="287"/>
    </location>
</feature>
<dbReference type="SUPFAM" id="SSF52540">
    <property type="entry name" value="P-loop containing nucleoside triphosphate hydrolases"/>
    <property type="match status" value="1"/>
</dbReference>
<evidence type="ECO:0000256" key="2">
    <source>
        <dbReference type="ARBA" id="ARBA00022692"/>
    </source>
</evidence>
<evidence type="ECO:0000256" key="1">
    <source>
        <dbReference type="ARBA" id="ARBA00022448"/>
    </source>
</evidence>
<keyword evidence="6 7" id="KW-0472">Membrane</keyword>
<dbReference type="Pfam" id="PF00005">
    <property type="entry name" value="ABC_tran"/>
    <property type="match status" value="1"/>
</dbReference>
<proteinExistence type="predicted"/>
<dbReference type="InterPro" id="IPR011527">
    <property type="entry name" value="ABC1_TM_dom"/>
</dbReference>
<dbReference type="GO" id="GO:0016020">
    <property type="term" value="C:membrane"/>
    <property type="evidence" value="ECO:0007669"/>
    <property type="project" value="InterPro"/>
</dbReference>
<dbReference type="AlphaFoldDB" id="A0A1I7ZCL6"/>
<feature type="transmembrane region" description="Helical" evidence="7">
    <location>
        <begin position="143"/>
        <end position="164"/>
    </location>
</feature>
<protein>
    <submittedName>
        <fullName evidence="10">ABC transmembrane type-1 domain-containing protein</fullName>
    </submittedName>
</protein>
<reference evidence="10" key="1">
    <citation type="submission" date="2016-11" db="UniProtKB">
        <authorList>
            <consortium name="WormBaseParasite"/>
        </authorList>
    </citation>
    <scope>IDENTIFICATION</scope>
</reference>
<dbReference type="Gene3D" id="1.20.1560.10">
    <property type="entry name" value="ABC transporter type 1, transmembrane domain"/>
    <property type="match status" value="1"/>
</dbReference>
<keyword evidence="4" id="KW-0067">ATP-binding</keyword>
<name>A0A1I7ZCL6_9BILA</name>
<dbReference type="CDD" id="cd18595">
    <property type="entry name" value="ABC_6TM_MRP1_2_3_6_D1_like"/>
    <property type="match status" value="1"/>
</dbReference>
<dbReference type="InterPro" id="IPR003439">
    <property type="entry name" value="ABC_transporter-like_ATP-bd"/>
</dbReference>
<evidence type="ECO:0000313" key="10">
    <source>
        <dbReference type="WBParaSite" id="L893_g25.t1"/>
    </source>
</evidence>
<evidence type="ECO:0000313" key="9">
    <source>
        <dbReference type="Proteomes" id="UP000095287"/>
    </source>
</evidence>
<dbReference type="InterPro" id="IPR036640">
    <property type="entry name" value="ABC1_TM_sf"/>
</dbReference>
<dbReference type="WBParaSite" id="L893_g25.t1">
    <property type="protein sequence ID" value="L893_g25.t1"/>
    <property type="gene ID" value="L893_g25"/>
</dbReference>
<keyword evidence="9" id="KW-1185">Reference proteome</keyword>
<evidence type="ECO:0000256" key="4">
    <source>
        <dbReference type="ARBA" id="ARBA00022840"/>
    </source>
</evidence>
<keyword evidence="1" id="KW-0813">Transport</keyword>
<dbReference type="FunFam" id="1.20.1560.10:FF:000006">
    <property type="entry name" value="ATP-binding cassette, sub-family C (CFTR/MRP), member 9"/>
    <property type="match status" value="1"/>
</dbReference>
<feature type="transmembrane region" description="Helical" evidence="7">
    <location>
        <begin position="388"/>
        <end position="405"/>
    </location>
</feature>
<feature type="domain" description="ABC transmembrane type-1" evidence="8">
    <location>
        <begin position="272"/>
        <end position="556"/>
    </location>
</feature>
<feature type="transmembrane region" description="Helical" evidence="7">
    <location>
        <begin position="411"/>
        <end position="432"/>
    </location>
</feature>
<dbReference type="InterPro" id="IPR050173">
    <property type="entry name" value="ABC_transporter_C-like"/>
</dbReference>
<feature type="transmembrane region" description="Helical" evidence="7">
    <location>
        <begin position="112"/>
        <end position="131"/>
    </location>
</feature>
<dbReference type="InterPro" id="IPR027417">
    <property type="entry name" value="P-loop_NTPase"/>
</dbReference>
<organism evidence="9 10">
    <name type="scientific">Steinernema glaseri</name>
    <dbReference type="NCBI Taxonomy" id="37863"/>
    <lineage>
        <taxon>Eukaryota</taxon>
        <taxon>Metazoa</taxon>
        <taxon>Ecdysozoa</taxon>
        <taxon>Nematoda</taxon>
        <taxon>Chromadorea</taxon>
        <taxon>Rhabditida</taxon>
        <taxon>Tylenchina</taxon>
        <taxon>Panagrolaimomorpha</taxon>
        <taxon>Strongyloidoidea</taxon>
        <taxon>Steinernematidae</taxon>
        <taxon>Steinernema</taxon>
    </lineage>
</organism>
<accession>A0A1I7ZCL6</accession>
<keyword evidence="2 7" id="KW-0812">Transmembrane</keyword>
<dbReference type="Pfam" id="PF00664">
    <property type="entry name" value="ABC_membrane"/>
    <property type="match status" value="1"/>
</dbReference>
<evidence type="ECO:0000256" key="3">
    <source>
        <dbReference type="ARBA" id="ARBA00022741"/>
    </source>
</evidence>
<dbReference type="GO" id="GO:0005524">
    <property type="term" value="F:ATP binding"/>
    <property type="evidence" value="ECO:0007669"/>
    <property type="project" value="UniProtKB-KW"/>
</dbReference>
<feature type="transmembrane region" description="Helical" evidence="7">
    <location>
        <begin position="307"/>
        <end position="327"/>
    </location>
</feature>
<dbReference type="PANTHER" id="PTHR24223">
    <property type="entry name" value="ATP-BINDING CASSETTE SUB-FAMILY C"/>
    <property type="match status" value="1"/>
</dbReference>
<evidence type="ECO:0000259" key="8">
    <source>
        <dbReference type="PROSITE" id="PS50929"/>
    </source>
</evidence>
<feature type="transmembrane region" description="Helical" evidence="7">
    <location>
        <begin position="530"/>
        <end position="559"/>
    </location>
</feature>
<feature type="transmembrane region" description="Helical" evidence="7">
    <location>
        <begin position="15"/>
        <end position="35"/>
    </location>
</feature>
<keyword evidence="5 7" id="KW-1133">Transmembrane helix</keyword>
<evidence type="ECO:0000256" key="6">
    <source>
        <dbReference type="ARBA" id="ARBA00023136"/>
    </source>
</evidence>
<dbReference type="GO" id="GO:0140359">
    <property type="term" value="F:ABC-type transporter activity"/>
    <property type="evidence" value="ECO:0007669"/>
    <property type="project" value="InterPro"/>
</dbReference>
<dbReference type="GO" id="GO:0016887">
    <property type="term" value="F:ATP hydrolysis activity"/>
    <property type="evidence" value="ECO:0007669"/>
    <property type="project" value="InterPro"/>
</dbReference>
<dbReference type="Proteomes" id="UP000095287">
    <property type="component" value="Unplaced"/>
</dbReference>
<dbReference type="Gene3D" id="3.40.50.300">
    <property type="entry name" value="P-loop containing nucleotide triphosphate hydrolases"/>
    <property type="match status" value="1"/>
</dbReference>
<evidence type="ECO:0000256" key="7">
    <source>
        <dbReference type="SAM" id="Phobius"/>
    </source>
</evidence>
<evidence type="ECO:0000256" key="5">
    <source>
        <dbReference type="ARBA" id="ARBA00022989"/>
    </source>
</evidence>
<dbReference type="SUPFAM" id="SSF90123">
    <property type="entry name" value="ABC transporter transmembrane region"/>
    <property type="match status" value="1"/>
</dbReference>
<feature type="transmembrane region" description="Helical" evidence="7">
    <location>
        <begin position="82"/>
        <end position="100"/>
    </location>
</feature>
<sequence length="717" mass="80314">MLGSVFCKTDFEQSVFRLIPAVFLLFGTPILVYSAQQKGESRGTKEQLCRLVYFKLLLSFLLLVNGILLAAATSSMHEVSTLFHLVFVAHLTVASALTVLCFKKGVFSSGVLFFYFTLLALSSFSEFRYRIERYFVHGNVDGFLFYITVPFFPMAFVQMIFYGFSDYNWSLLDDKKQSPEPKSSILSQLTMSWFTPMVAKGYRQPLEMDDVWNLLDVHRSSALVARFSKYWNARGASSERPESDSEPLIGREKPKEKSVILSLYRAFWTDLVVIFVLSIVHSVAVFLQPFFIGKIVTFMGDEAEPAWMGLLWTVGLIVSEIGILLFYRQYIYRINFFSVNVNSTLISTIYSKALRMSNEARRNRTSGEIVNLMSVDVDVFMSFTRDMVTLWSAPISLIVATIMLYNLLGVAAFVGIAALCVDIIPYTVFYSFKKKKYDGARMKVRDERVKMTNEVLGGIKAVKMHAWEESAKKMVNGLRDNEVGLLKKAAFLLAGLNISYAYIPFVVVGATLAVFVLLDPEHNVVTPHVAFVTISIVRSVVSPVMELAFVLGTFVKFLVSNKRVKSFLNEDELEDYVDKESKEEGIISLKNASFYWEKGARMTLRDVTMAVRSGELVAVVGEVGCGKSSLVAALLGEMTKESGSVAVAGSVAYVPQQAWIQNATLRNNVLFGRPFDERFYDSVLEACALKPDLEMLQAGDATEIGERGINLSGGQKQ</sequence>